<dbReference type="CDD" id="cd00130">
    <property type="entry name" value="PAS"/>
    <property type="match status" value="1"/>
</dbReference>
<dbReference type="InterPro" id="IPR000160">
    <property type="entry name" value="GGDEF_dom"/>
</dbReference>
<evidence type="ECO:0000256" key="1">
    <source>
        <dbReference type="PROSITE-ProRule" id="PRU00169"/>
    </source>
</evidence>
<dbReference type="InterPro" id="IPR029787">
    <property type="entry name" value="Nucleotide_cyclase"/>
</dbReference>
<dbReference type="InterPro" id="IPR001789">
    <property type="entry name" value="Sig_transdc_resp-reg_receiver"/>
</dbReference>
<dbReference type="PROSITE" id="PS50887">
    <property type="entry name" value="GGDEF"/>
    <property type="match status" value="1"/>
</dbReference>
<accession>I1XGD8</accession>
<dbReference type="NCBIfam" id="TIGR00229">
    <property type="entry name" value="sensory_box"/>
    <property type="match status" value="1"/>
</dbReference>
<reference evidence="2 3" key="1">
    <citation type="journal article" date="2012" name="J. Bacteriol.">
        <title>Complete genome sequences of Methylophaga sp. strain JAM1 and Methylophaga sp. strain JAM7.</title>
        <authorList>
            <person name="Villeneuve C."/>
            <person name="Martineau C."/>
            <person name="Mauffrey F."/>
            <person name="Villemur R."/>
        </authorList>
    </citation>
    <scope>NUCLEOTIDE SEQUENCE [LARGE SCALE GENOMIC DNA]</scope>
    <source>
        <strain evidence="2 3">JAM1</strain>
    </source>
</reference>
<dbReference type="PATRIC" id="fig|754476.3.peg.602"/>
<dbReference type="PANTHER" id="PTHR33121">
    <property type="entry name" value="CYCLIC DI-GMP PHOSPHODIESTERASE PDEF"/>
    <property type="match status" value="1"/>
</dbReference>
<proteinExistence type="predicted"/>
<dbReference type="SMART" id="SM00052">
    <property type="entry name" value="EAL"/>
    <property type="match status" value="1"/>
</dbReference>
<dbReference type="InterPro" id="IPR050706">
    <property type="entry name" value="Cyclic-di-GMP_PDE-like"/>
</dbReference>
<evidence type="ECO:0000313" key="2">
    <source>
        <dbReference type="EMBL" id="AFI83457.1"/>
    </source>
</evidence>
<dbReference type="InterPro" id="IPR000014">
    <property type="entry name" value="PAS"/>
</dbReference>
<dbReference type="InterPro" id="IPR011006">
    <property type="entry name" value="CheY-like_superfamily"/>
</dbReference>
<dbReference type="Pfam" id="PF00990">
    <property type="entry name" value="GGDEF"/>
    <property type="match status" value="1"/>
</dbReference>
<dbReference type="SMART" id="SM00267">
    <property type="entry name" value="GGDEF"/>
    <property type="match status" value="1"/>
</dbReference>
<dbReference type="Gene3D" id="3.20.20.450">
    <property type="entry name" value="EAL domain"/>
    <property type="match status" value="1"/>
</dbReference>
<dbReference type="InterPro" id="IPR013767">
    <property type="entry name" value="PAS_fold"/>
</dbReference>
<dbReference type="PROSITE" id="PS50110">
    <property type="entry name" value="RESPONSE_REGULATORY"/>
    <property type="match status" value="1"/>
</dbReference>
<dbReference type="InterPro" id="IPR035965">
    <property type="entry name" value="PAS-like_dom_sf"/>
</dbReference>
<protein>
    <submittedName>
        <fullName evidence="2">Response regulator receiver modulated diguanylate cyclase/phosphodiesterase</fullName>
    </submittedName>
</protein>
<dbReference type="eggNOG" id="COG2204">
    <property type="taxonomic scope" value="Bacteria"/>
</dbReference>
<organism evidence="2 3">
    <name type="scientific">Methylophaga nitratireducenticrescens</name>
    <dbReference type="NCBI Taxonomy" id="754476"/>
    <lineage>
        <taxon>Bacteria</taxon>
        <taxon>Pseudomonadati</taxon>
        <taxon>Pseudomonadota</taxon>
        <taxon>Gammaproteobacteria</taxon>
        <taxon>Thiotrichales</taxon>
        <taxon>Piscirickettsiaceae</taxon>
        <taxon>Methylophaga</taxon>
    </lineage>
</organism>
<dbReference type="Pfam" id="PF00072">
    <property type="entry name" value="Response_reg"/>
    <property type="match status" value="1"/>
</dbReference>
<dbReference type="AlphaFoldDB" id="I1XGD8"/>
<dbReference type="Gene3D" id="3.40.50.2300">
    <property type="match status" value="1"/>
</dbReference>
<dbReference type="GO" id="GO:0000160">
    <property type="term" value="P:phosphorelay signal transduction system"/>
    <property type="evidence" value="ECO:0007669"/>
    <property type="project" value="InterPro"/>
</dbReference>
<dbReference type="SUPFAM" id="SSF55073">
    <property type="entry name" value="Nucleotide cyclase"/>
    <property type="match status" value="1"/>
</dbReference>
<dbReference type="CDD" id="cd01949">
    <property type="entry name" value="GGDEF"/>
    <property type="match status" value="1"/>
</dbReference>
<dbReference type="eggNOG" id="COG2200">
    <property type="taxonomic scope" value="Bacteria"/>
</dbReference>
<evidence type="ECO:0000313" key="3">
    <source>
        <dbReference type="Proteomes" id="UP000009144"/>
    </source>
</evidence>
<dbReference type="PROSITE" id="PS50112">
    <property type="entry name" value="PAS"/>
    <property type="match status" value="1"/>
</dbReference>
<dbReference type="GO" id="GO:0071111">
    <property type="term" value="F:cyclic-guanylate-specific phosphodiesterase activity"/>
    <property type="evidence" value="ECO:0007669"/>
    <property type="project" value="InterPro"/>
</dbReference>
<sequence>MARAEGILRLLIVDDSLTEADAVINTLRSAGHAVRAGREDDFDALEQSLCKQSWDLLVCRDHLPTLAPVEIVNLIKRLGKDLPCVVITEHKEAEKELFRTGVQDVVLKDDVERLQFVAERELDNLFMRRLGRRNERALRESEKRSRALLESSRDAVAYMHEGMHLYVNHAYLTLFGYEEQEEIDGLPILDLVNGEDHAKFKMVFRQFTEQNDAKPATVTVQCLRNDGFVFDADIEFSHAQVEGEDCTQVVVRDRSSTITDDNEQFILLRDFDLLTGLYNRSRFVDELQQTVNQAAENQKDSALLYMVLDDFQQIKEMVGLATSDMVIKSVAELLRKTAQDGETLGRYGDQIFTIVIPDADENVVNQRAEAFLKSVDEFVSHANGKIIDLHCSIGIARISENMASAQTALENADKACTIAQHAGGNQTARFQDKMTQADTTDLSAWQAILQNALKKDLFSIHFQPIVGLHGPQQELYDILLRLQDSDKTLRAEEFIQYAVKLQMMTEVDKWVIRTALKKLAEHHQTHPKTRFFIKLSEQTLHEKDYVDWLSATLAAHNLTGQALIFEISETAALDNLEDTKNTIAKLKAIGCEFGLEHFGSGIDFSHSLSVLDVDYLKINGNFVENMAHDAENQAAIKAIVEMAKHADKRTIAEFVSDAVSMALLWRLGVDYAQGFYIHKPSDRLDYNFEEEDL</sequence>
<dbReference type="KEGG" id="mej:Q7A_611"/>
<comment type="caution">
    <text evidence="1">Lacks conserved residue(s) required for the propagation of feature annotation.</text>
</comment>
<gene>
    <name evidence="2" type="ordered locus">Q7A_611</name>
</gene>
<dbReference type="PANTHER" id="PTHR33121:SF23">
    <property type="entry name" value="CYCLIC DI-GMP PHOSPHODIESTERASE PDEB"/>
    <property type="match status" value="1"/>
</dbReference>
<dbReference type="STRING" id="754476.Q7A_611"/>
<dbReference type="SUPFAM" id="SSF52172">
    <property type="entry name" value="CheY-like"/>
    <property type="match status" value="1"/>
</dbReference>
<dbReference type="CDD" id="cd01948">
    <property type="entry name" value="EAL"/>
    <property type="match status" value="1"/>
</dbReference>
<dbReference type="eggNOG" id="COG2199">
    <property type="taxonomic scope" value="Bacteria"/>
</dbReference>
<dbReference type="InterPro" id="IPR001633">
    <property type="entry name" value="EAL_dom"/>
</dbReference>
<dbReference type="Gene3D" id="3.30.450.20">
    <property type="entry name" value="PAS domain"/>
    <property type="match status" value="1"/>
</dbReference>
<name>I1XGD8_METNJ</name>
<dbReference type="SUPFAM" id="SSF141868">
    <property type="entry name" value="EAL domain-like"/>
    <property type="match status" value="1"/>
</dbReference>
<dbReference type="EMBL" id="CP003390">
    <property type="protein sequence ID" value="AFI83457.1"/>
    <property type="molecule type" value="Genomic_DNA"/>
</dbReference>
<keyword evidence="3" id="KW-1185">Reference proteome</keyword>
<dbReference type="InterPro" id="IPR043128">
    <property type="entry name" value="Rev_trsase/Diguanyl_cyclase"/>
</dbReference>
<dbReference type="HOGENOM" id="CLU_000445_70_50_6"/>
<dbReference type="Pfam" id="PF00563">
    <property type="entry name" value="EAL"/>
    <property type="match status" value="1"/>
</dbReference>
<dbReference type="SMART" id="SM00091">
    <property type="entry name" value="PAS"/>
    <property type="match status" value="1"/>
</dbReference>
<dbReference type="SUPFAM" id="SSF55785">
    <property type="entry name" value="PYP-like sensor domain (PAS domain)"/>
    <property type="match status" value="1"/>
</dbReference>
<dbReference type="Pfam" id="PF00989">
    <property type="entry name" value="PAS"/>
    <property type="match status" value="1"/>
</dbReference>
<dbReference type="OrthoDB" id="9813913at2"/>
<dbReference type="InterPro" id="IPR035919">
    <property type="entry name" value="EAL_sf"/>
</dbReference>
<dbReference type="CDD" id="cd00156">
    <property type="entry name" value="REC"/>
    <property type="match status" value="1"/>
</dbReference>
<dbReference type="Gene3D" id="3.30.70.270">
    <property type="match status" value="1"/>
</dbReference>
<dbReference type="GO" id="GO:0006355">
    <property type="term" value="P:regulation of DNA-templated transcription"/>
    <property type="evidence" value="ECO:0007669"/>
    <property type="project" value="InterPro"/>
</dbReference>
<reference evidence="2 3" key="2">
    <citation type="journal article" date="2013" name="Int. J. Syst. Evol. Microbiol.">
        <title>Methylophaga nitratireducenticrescens sp. nov. and Methylophaga frappieri sp. nov., isolated from the biofilm of the methanol-fed denitrification system treating the seawater at the Montreal Biodome.</title>
        <authorList>
            <person name="Villeneuve C."/>
            <person name="Martineau C."/>
            <person name="Mauffrey F."/>
            <person name="Villemur R."/>
        </authorList>
    </citation>
    <scope>NUCLEOTIDE SEQUENCE [LARGE SCALE GENOMIC DNA]</scope>
    <source>
        <strain evidence="2 3">JAM1</strain>
    </source>
</reference>
<dbReference type="NCBIfam" id="TIGR00254">
    <property type="entry name" value="GGDEF"/>
    <property type="match status" value="1"/>
</dbReference>
<dbReference type="Proteomes" id="UP000009144">
    <property type="component" value="Chromosome"/>
</dbReference>
<dbReference type="PROSITE" id="PS50883">
    <property type="entry name" value="EAL"/>
    <property type="match status" value="1"/>
</dbReference>
<dbReference type="RefSeq" id="WP_014705832.1">
    <property type="nucleotide sequence ID" value="NC_017857.3"/>
</dbReference>